<evidence type="ECO:0000256" key="4">
    <source>
        <dbReference type="ARBA" id="ARBA00023015"/>
    </source>
</evidence>
<dbReference type="GO" id="GO:0032783">
    <property type="term" value="C:super elongation complex"/>
    <property type="evidence" value="ECO:0007669"/>
    <property type="project" value="InterPro"/>
</dbReference>
<dbReference type="Pfam" id="PF09816">
    <property type="entry name" value="EAF"/>
    <property type="match status" value="1"/>
</dbReference>
<evidence type="ECO:0000259" key="9">
    <source>
        <dbReference type="Pfam" id="PF09816"/>
    </source>
</evidence>
<keyword evidence="4" id="KW-0805">Transcription regulation</keyword>
<protein>
    <submittedName>
        <fullName evidence="11">RNA polymerase II transcription elongation factor-domain-containing protein</fullName>
    </submittedName>
</protein>
<evidence type="ECO:0000313" key="13">
    <source>
        <dbReference type="Proteomes" id="UP000256601"/>
    </source>
</evidence>
<feature type="region of interest" description="Disordered" evidence="8">
    <location>
        <begin position="1"/>
        <end position="28"/>
    </location>
</feature>
<evidence type="ECO:0000256" key="8">
    <source>
        <dbReference type="SAM" id="MobiDB-lite"/>
    </source>
</evidence>
<evidence type="ECO:0000313" key="11">
    <source>
        <dbReference type="EMBL" id="RDW24413.1"/>
    </source>
</evidence>
<keyword evidence="3" id="KW-0597">Phosphoprotein</keyword>
<accession>A0A1D8N9A1</accession>
<evidence type="ECO:0000256" key="5">
    <source>
        <dbReference type="ARBA" id="ARBA00023159"/>
    </source>
</evidence>
<dbReference type="Proteomes" id="UP000256601">
    <property type="component" value="Unassembled WGS sequence"/>
</dbReference>
<feature type="compositionally biased region" description="Low complexity" evidence="8">
    <location>
        <begin position="220"/>
        <end position="244"/>
    </location>
</feature>
<dbReference type="InterPro" id="IPR027093">
    <property type="entry name" value="EAF_fam"/>
</dbReference>
<evidence type="ECO:0000256" key="2">
    <source>
        <dbReference type="ARBA" id="ARBA00007798"/>
    </source>
</evidence>
<dbReference type="EMBL" id="KZ859035">
    <property type="protein sequence ID" value="RDW24413.1"/>
    <property type="molecule type" value="Genomic_DNA"/>
</dbReference>
<evidence type="ECO:0000313" key="12">
    <source>
        <dbReference type="Proteomes" id="UP000182444"/>
    </source>
</evidence>
<evidence type="ECO:0000256" key="6">
    <source>
        <dbReference type="ARBA" id="ARBA00023163"/>
    </source>
</evidence>
<evidence type="ECO:0000313" key="10">
    <source>
        <dbReference type="EMBL" id="AOW02215.1"/>
    </source>
</evidence>
<dbReference type="Proteomes" id="UP000182444">
    <property type="component" value="Chromosome 1C"/>
</dbReference>
<name>A0A1D8N9A1_YARLL</name>
<dbReference type="KEGG" id="yli:2909094"/>
<evidence type="ECO:0000256" key="1">
    <source>
        <dbReference type="ARBA" id="ARBA00004123"/>
    </source>
</evidence>
<feature type="domain" description="Transcription elongation factor Eaf N-terminal" evidence="9">
    <location>
        <begin position="3"/>
        <end position="107"/>
    </location>
</feature>
<keyword evidence="11" id="KW-0251">Elongation factor</keyword>
<reference evidence="11 13" key="2">
    <citation type="submission" date="2018-07" db="EMBL/GenBank/DDBJ databases">
        <title>Draft Genome Assemblies for Five Robust Yarrowia lipolytica Strains Exhibiting High Lipid Production and Pentose Sugar Utilization and Sugar Alcohol Secretion from Undetoxified Lignocellulosic Biomass Hydrolysates.</title>
        <authorList>
            <consortium name="DOE Joint Genome Institute"/>
            <person name="Walker C."/>
            <person name="Ryu S."/>
            <person name="Na H."/>
            <person name="Zane M."/>
            <person name="LaButti K."/>
            <person name="Lipzen A."/>
            <person name="Haridas S."/>
            <person name="Barry K."/>
            <person name="Grigoriev I.V."/>
            <person name="Quarterman J."/>
            <person name="Slininger P."/>
            <person name="Dien B."/>
            <person name="Trinh C.T."/>
        </authorList>
    </citation>
    <scope>NUCLEOTIDE SEQUENCE [LARGE SCALE GENOMIC DNA]</scope>
    <source>
        <strain evidence="11 13">YB392</strain>
    </source>
</reference>
<proteinExistence type="inferred from homology"/>
<feature type="compositionally biased region" description="Acidic residues" evidence="8">
    <location>
        <begin position="181"/>
        <end position="193"/>
    </location>
</feature>
<comment type="similarity">
    <text evidence="2">Belongs to the EAF family.</text>
</comment>
<keyword evidence="6" id="KW-0804">Transcription</keyword>
<dbReference type="PANTHER" id="PTHR15970">
    <property type="entry name" value="ELL-ASSOCIATED FACTOR EAF"/>
    <property type="match status" value="1"/>
</dbReference>
<dbReference type="GO" id="GO:0003746">
    <property type="term" value="F:translation elongation factor activity"/>
    <property type="evidence" value="ECO:0007669"/>
    <property type="project" value="UniProtKB-KW"/>
</dbReference>
<dbReference type="AlphaFoldDB" id="A0A1D8N9A1"/>
<feature type="compositionally biased region" description="Basic residues" evidence="8">
    <location>
        <begin position="203"/>
        <end position="219"/>
    </location>
</feature>
<keyword evidence="11" id="KW-0648">Protein biosynthesis</keyword>
<comment type="subcellular location">
    <subcellularLocation>
        <location evidence="1">Nucleus</location>
    </subcellularLocation>
</comment>
<dbReference type="GeneID" id="2909094"/>
<evidence type="ECO:0000256" key="7">
    <source>
        <dbReference type="ARBA" id="ARBA00023242"/>
    </source>
</evidence>
<dbReference type="InterPro" id="IPR019194">
    <property type="entry name" value="Tscrpt_elong_fac_Eaf_N"/>
</dbReference>
<keyword evidence="5" id="KW-0010">Activator</keyword>
<reference evidence="10 12" key="1">
    <citation type="journal article" date="2016" name="PLoS ONE">
        <title>Sequence Assembly of Yarrowia lipolytica Strain W29/CLIB89 Shows Transposable Element Diversity.</title>
        <authorList>
            <person name="Magnan C."/>
            <person name="Yu J."/>
            <person name="Chang I."/>
            <person name="Jahn E."/>
            <person name="Kanomata Y."/>
            <person name="Wu J."/>
            <person name="Zeller M."/>
            <person name="Oakes M."/>
            <person name="Baldi P."/>
            <person name="Sandmeyer S."/>
        </authorList>
    </citation>
    <scope>NUCLEOTIDE SEQUENCE [LARGE SCALE GENOMIC DNA]</scope>
    <source>
        <strain evidence="10">CLIB89</strain>
        <strain evidence="12">CLIB89(W29)</strain>
    </source>
</reference>
<organism evidence="10 12">
    <name type="scientific">Yarrowia lipolytica</name>
    <name type="common">Candida lipolytica</name>
    <dbReference type="NCBI Taxonomy" id="4952"/>
    <lineage>
        <taxon>Eukaryota</taxon>
        <taxon>Fungi</taxon>
        <taxon>Dikarya</taxon>
        <taxon>Ascomycota</taxon>
        <taxon>Saccharomycotina</taxon>
        <taxon>Dipodascomycetes</taxon>
        <taxon>Dipodascales</taxon>
        <taxon>Dipodascales incertae sedis</taxon>
        <taxon>Yarrowia</taxon>
    </lineage>
</organism>
<evidence type="ECO:0000256" key="3">
    <source>
        <dbReference type="ARBA" id="ARBA00022553"/>
    </source>
</evidence>
<dbReference type="GO" id="GO:0006368">
    <property type="term" value="P:transcription elongation by RNA polymerase II"/>
    <property type="evidence" value="ECO:0007669"/>
    <property type="project" value="InterPro"/>
</dbReference>
<dbReference type="EMBL" id="CP017555">
    <property type="protein sequence ID" value="AOW02215.1"/>
    <property type="molecule type" value="Genomic_DNA"/>
</dbReference>
<dbReference type="PANTHER" id="PTHR15970:SF2">
    <property type="entry name" value="ELL-ASSOCIATED FACTOR EAF"/>
    <property type="match status" value="1"/>
</dbReference>
<sequence length="323" mass="34130">MHKVTVSPELLKRGRKSGGPNPLGDMVSIRYGFHPDSLDHKSKMQLEEDKDKGNWVLRGSGGGNGTHTFSGGVAPASDLECVLVWDAPSNSYVLHPLDATLRVSRDKAAGAGTVGASRATRTASPESTDGLGISLPGAGKIVSEEELRKKREIEAREAKEAAAAKAQAAEEAAEAARLEAELMEADMGLEEVEDVKPEPVKKAPAKKAPAKKTAPKKAAPKPVAKPAAKRPPTSTPTAAASSSESDVDADLDDFGDLANELEESLEQFSKDDDGDVMMIVDDSHDNKPKHSWNMPAGGGGPMSLRGYAGGRREEEELSSSEEE</sequence>
<keyword evidence="7" id="KW-0539">Nucleus</keyword>
<feature type="region of interest" description="Disordered" evidence="8">
    <location>
        <begin position="111"/>
        <end position="136"/>
    </location>
</feature>
<feature type="compositionally biased region" description="Acidic residues" evidence="8">
    <location>
        <begin position="245"/>
        <end position="265"/>
    </location>
</feature>
<dbReference type="VEuPathDB" id="FungiDB:YALI1_C02588g"/>
<dbReference type="GO" id="GO:0003711">
    <property type="term" value="F:transcription elongation factor activity"/>
    <property type="evidence" value="ECO:0007669"/>
    <property type="project" value="TreeGrafter"/>
</dbReference>
<gene>
    <name evidence="11" type="ORF">B0I71DRAFT_134320</name>
    <name evidence="10" type="ORF">YALI1_C02588g</name>
</gene>
<dbReference type="OMA" id="MEGAVEY"/>
<dbReference type="VEuPathDB" id="FungiDB:YALI0_C01903g"/>
<feature type="region of interest" description="Disordered" evidence="8">
    <location>
        <begin position="156"/>
        <end position="323"/>
    </location>
</feature>